<comment type="caution">
    <text evidence="10">The sequence shown here is derived from an EMBL/GenBank/DDBJ whole genome shotgun (WGS) entry which is preliminary data.</text>
</comment>
<dbReference type="GO" id="GO:0006355">
    <property type="term" value="P:regulation of DNA-templated transcription"/>
    <property type="evidence" value="ECO:0007669"/>
    <property type="project" value="InterPro"/>
</dbReference>
<dbReference type="SMART" id="SM00862">
    <property type="entry name" value="Trans_reg_C"/>
    <property type="match status" value="1"/>
</dbReference>
<dbReference type="Gene3D" id="6.10.250.690">
    <property type="match status" value="1"/>
</dbReference>
<dbReference type="Proteomes" id="UP000321118">
    <property type="component" value="Unassembled WGS sequence"/>
</dbReference>
<evidence type="ECO:0000256" key="7">
    <source>
        <dbReference type="SAM" id="MobiDB-lite"/>
    </source>
</evidence>
<dbReference type="GO" id="GO:0005829">
    <property type="term" value="C:cytosol"/>
    <property type="evidence" value="ECO:0007669"/>
    <property type="project" value="TreeGrafter"/>
</dbReference>
<evidence type="ECO:0000313" key="11">
    <source>
        <dbReference type="Proteomes" id="UP000321118"/>
    </source>
</evidence>
<name>A0A510V285_9CELL</name>
<dbReference type="CDD" id="cd00383">
    <property type="entry name" value="trans_reg_C"/>
    <property type="match status" value="1"/>
</dbReference>
<evidence type="ECO:0000313" key="10">
    <source>
        <dbReference type="EMBL" id="GEK21007.1"/>
    </source>
</evidence>
<dbReference type="EMBL" id="BJUB01000004">
    <property type="protein sequence ID" value="GEK21007.1"/>
    <property type="molecule type" value="Genomic_DNA"/>
</dbReference>
<keyword evidence="11" id="KW-1185">Reference proteome</keyword>
<evidence type="ECO:0000256" key="1">
    <source>
        <dbReference type="ARBA" id="ARBA00022553"/>
    </source>
</evidence>
<feature type="DNA-binding region" description="OmpR/PhoB-type" evidence="6">
    <location>
        <begin position="154"/>
        <end position="252"/>
    </location>
</feature>
<feature type="domain" description="OmpR/PhoB-type" evidence="9">
    <location>
        <begin position="154"/>
        <end position="252"/>
    </location>
</feature>
<dbReference type="InterPro" id="IPR039420">
    <property type="entry name" value="WalR-like"/>
</dbReference>
<dbReference type="GO" id="GO:0032993">
    <property type="term" value="C:protein-DNA complex"/>
    <property type="evidence" value="ECO:0007669"/>
    <property type="project" value="TreeGrafter"/>
</dbReference>
<gene>
    <name evidence="10" type="ORF">CXY01_15270</name>
</gene>
<evidence type="ECO:0000256" key="2">
    <source>
        <dbReference type="ARBA" id="ARBA00023015"/>
    </source>
</evidence>
<protein>
    <submittedName>
        <fullName evidence="10">DNA-binding response regulator</fullName>
    </submittedName>
</protein>
<dbReference type="PANTHER" id="PTHR48111">
    <property type="entry name" value="REGULATOR OF RPOS"/>
    <property type="match status" value="1"/>
</dbReference>
<keyword evidence="1 5" id="KW-0597">Phosphoprotein</keyword>
<keyword evidence="2" id="KW-0805">Transcription regulation</keyword>
<keyword evidence="4" id="KW-0804">Transcription</keyword>
<evidence type="ECO:0000259" key="8">
    <source>
        <dbReference type="PROSITE" id="PS50110"/>
    </source>
</evidence>
<feature type="domain" description="Response regulatory" evidence="8">
    <location>
        <begin position="29"/>
        <end position="143"/>
    </location>
</feature>
<dbReference type="SMART" id="SM00448">
    <property type="entry name" value="REC"/>
    <property type="match status" value="1"/>
</dbReference>
<evidence type="ECO:0000256" key="6">
    <source>
        <dbReference type="PROSITE-ProRule" id="PRU01091"/>
    </source>
</evidence>
<dbReference type="PANTHER" id="PTHR48111:SF4">
    <property type="entry name" value="DNA-BINDING DUAL TRANSCRIPTIONAL REGULATOR OMPR"/>
    <property type="match status" value="1"/>
</dbReference>
<evidence type="ECO:0000256" key="5">
    <source>
        <dbReference type="PROSITE-ProRule" id="PRU00169"/>
    </source>
</evidence>
<dbReference type="InterPro" id="IPR001789">
    <property type="entry name" value="Sig_transdc_resp-reg_receiver"/>
</dbReference>
<evidence type="ECO:0000259" key="9">
    <source>
        <dbReference type="PROSITE" id="PS51755"/>
    </source>
</evidence>
<dbReference type="InterPro" id="IPR001867">
    <property type="entry name" value="OmpR/PhoB-type_DNA-bd"/>
</dbReference>
<dbReference type="CDD" id="cd17574">
    <property type="entry name" value="REC_OmpR"/>
    <property type="match status" value="1"/>
</dbReference>
<dbReference type="Pfam" id="PF00072">
    <property type="entry name" value="Response_reg"/>
    <property type="match status" value="1"/>
</dbReference>
<dbReference type="InterPro" id="IPR011006">
    <property type="entry name" value="CheY-like_superfamily"/>
</dbReference>
<dbReference type="InterPro" id="IPR036388">
    <property type="entry name" value="WH-like_DNA-bd_sf"/>
</dbReference>
<keyword evidence="3 6" id="KW-0238">DNA-binding</keyword>
<dbReference type="SUPFAM" id="SSF52172">
    <property type="entry name" value="CheY-like"/>
    <property type="match status" value="1"/>
</dbReference>
<dbReference type="PROSITE" id="PS50110">
    <property type="entry name" value="RESPONSE_REGULATORY"/>
    <property type="match status" value="1"/>
</dbReference>
<evidence type="ECO:0000256" key="4">
    <source>
        <dbReference type="ARBA" id="ARBA00023163"/>
    </source>
</evidence>
<feature type="modified residue" description="4-aspartylphosphate" evidence="5">
    <location>
        <position position="78"/>
    </location>
</feature>
<dbReference type="PROSITE" id="PS51755">
    <property type="entry name" value="OMPR_PHOB"/>
    <property type="match status" value="1"/>
</dbReference>
<accession>A0A510V285</accession>
<evidence type="ECO:0000256" key="3">
    <source>
        <dbReference type="ARBA" id="ARBA00023125"/>
    </source>
</evidence>
<sequence>MTDPLRTAPQAGSGPPHIGTRASVTTMPSVLVVDDEELVARSVAAYLEADGVRSRVAGDAREGERLWRETRPDAVVLDVRLPGVSGLDLLRRMRSDADRTPVVLLSGLGSVDDRIVGLELGADDYLTKPFSPRELVLRVHALLRRGDIHPGDGLRPVTVGPLTLEPSTRSASLAGSEQVLAPREFDLLLFLAQHAGATFGTRELLRRVWGWDFGDDSTVVVHVRRLRRKFEPDPSEPTLLTTVRGTGYRLGTADELTASLAEASR</sequence>
<dbReference type="Gene3D" id="3.40.50.2300">
    <property type="match status" value="1"/>
</dbReference>
<reference evidence="10 11" key="1">
    <citation type="submission" date="2019-07" db="EMBL/GenBank/DDBJ databases">
        <title>Whole genome shotgun sequence of Cellulomonas xylanilytica NBRC 101102.</title>
        <authorList>
            <person name="Hosoyama A."/>
            <person name="Uohara A."/>
            <person name="Ohji S."/>
            <person name="Ichikawa N."/>
        </authorList>
    </citation>
    <scope>NUCLEOTIDE SEQUENCE [LARGE SCALE GENOMIC DNA]</scope>
    <source>
        <strain evidence="10 11">NBRC 101102</strain>
    </source>
</reference>
<organism evidence="10 11">
    <name type="scientific">Cellulomonas xylanilytica</name>
    <dbReference type="NCBI Taxonomy" id="233583"/>
    <lineage>
        <taxon>Bacteria</taxon>
        <taxon>Bacillati</taxon>
        <taxon>Actinomycetota</taxon>
        <taxon>Actinomycetes</taxon>
        <taxon>Micrococcales</taxon>
        <taxon>Cellulomonadaceae</taxon>
        <taxon>Cellulomonas</taxon>
    </lineage>
</organism>
<dbReference type="GO" id="GO:0000156">
    <property type="term" value="F:phosphorelay response regulator activity"/>
    <property type="evidence" value="ECO:0007669"/>
    <property type="project" value="TreeGrafter"/>
</dbReference>
<dbReference type="Pfam" id="PF00486">
    <property type="entry name" value="Trans_reg_C"/>
    <property type="match status" value="1"/>
</dbReference>
<dbReference type="GO" id="GO:0000976">
    <property type="term" value="F:transcription cis-regulatory region binding"/>
    <property type="evidence" value="ECO:0007669"/>
    <property type="project" value="TreeGrafter"/>
</dbReference>
<feature type="region of interest" description="Disordered" evidence="7">
    <location>
        <begin position="1"/>
        <end position="22"/>
    </location>
</feature>
<dbReference type="Gene3D" id="1.10.10.10">
    <property type="entry name" value="Winged helix-like DNA-binding domain superfamily/Winged helix DNA-binding domain"/>
    <property type="match status" value="1"/>
</dbReference>
<proteinExistence type="predicted"/>
<dbReference type="AlphaFoldDB" id="A0A510V285"/>